<dbReference type="InterPro" id="IPR013154">
    <property type="entry name" value="ADH-like_N"/>
</dbReference>
<reference evidence="7 8" key="1">
    <citation type="submission" date="2024-06" db="EMBL/GenBank/DDBJ databases">
        <title>The Natural Products Discovery Center: Release of the First 8490 Sequenced Strains for Exploring Actinobacteria Biosynthetic Diversity.</title>
        <authorList>
            <person name="Kalkreuter E."/>
            <person name="Kautsar S.A."/>
            <person name="Yang D."/>
            <person name="Bader C.D."/>
            <person name="Teijaro C.N."/>
            <person name="Fluegel L."/>
            <person name="Davis C.M."/>
            <person name="Simpson J.R."/>
            <person name="Lauterbach L."/>
            <person name="Steele A.D."/>
            <person name="Gui C."/>
            <person name="Meng S."/>
            <person name="Li G."/>
            <person name="Viehrig K."/>
            <person name="Ye F."/>
            <person name="Su P."/>
            <person name="Kiefer A.F."/>
            <person name="Nichols A."/>
            <person name="Cepeda A.J."/>
            <person name="Yan W."/>
            <person name="Fan B."/>
            <person name="Jiang Y."/>
            <person name="Adhikari A."/>
            <person name="Zheng C.-J."/>
            <person name="Schuster L."/>
            <person name="Cowan T.M."/>
            <person name="Smanski M.J."/>
            <person name="Chevrette M.G."/>
            <person name="De Carvalho L.P.S."/>
            <person name="Shen B."/>
        </authorList>
    </citation>
    <scope>NUCLEOTIDE SEQUENCE [LARGE SCALE GENOMIC DNA]</scope>
    <source>
        <strain evidence="7 8">NPDC049574</strain>
    </source>
</reference>
<keyword evidence="8" id="KW-1185">Reference proteome</keyword>
<dbReference type="Gene3D" id="3.40.50.720">
    <property type="entry name" value="NAD(P)-binding Rossmann-like Domain"/>
    <property type="match status" value="1"/>
</dbReference>
<name>A0ABV3HFU5_9ACTN</name>
<evidence type="ECO:0000313" key="7">
    <source>
        <dbReference type="EMBL" id="MEV4291407.1"/>
    </source>
</evidence>
<feature type="domain" description="Enoyl reductase (ER)" evidence="6">
    <location>
        <begin position="12"/>
        <end position="329"/>
    </location>
</feature>
<dbReference type="Pfam" id="PF08240">
    <property type="entry name" value="ADH_N"/>
    <property type="match status" value="1"/>
</dbReference>
<dbReference type="InterPro" id="IPR013149">
    <property type="entry name" value="ADH-like_C"/>
</dbReference>
<keyword evidence="4" id="KW-0560">Oxidoreductase</keyword>
<evidence type="ECO:0000259" key="6">
    <source>
        <dbReference type="SMART" id="SM00829"/>
    </source>
</evidence>
<dbReference type="SUPFAM" id="SSF51735">
    <property type="entry name" value="NAD(P)-binding Rossmann-fold domains"/>
    <property type="match status" value="1"/>
</dbReference>
<evidence type="ECO:0000256" key="2">
    <source>
        <dbReference type="ARBA" id="ARBA00022723"/>
    </source>
</evidence>
<dbReference type="EMBL" id="JBFARM010000014">
    <property type="protein sequence ID" value="MEV4291407.1"/>
    <property type="molecule type" value="Genomic_DNA"/>
</dbReference>
<evidence type="ECO:0000256" key="1">
    <source>
        <dbReference type="ARBA" id="ARBA00001947"/>
    </source>
</evidence>
<proteinExistence type="inferred from homology"/>
<dbReference type="RefSeq" id="WP_364459919.1">
    <property type="nucleotide sequence ID" value="NZ_JBFARM010000014.1"/>
</dbReference>
<dbReference type="InterPro" id="IPR036291">
    <property type="entry name" value="NAD(P)-bd_dom_sf"/>
</dbReference>
<evidence type="ECO:0000256" key="3">
    <source>
        <dbReference type="ARBA" id="ARBA00022833"/>
    </source>
</evidence>
<dbReference type="Proteomes" id="UP001552427">
    <property type="component" value="Unassembled WGS sequence"/>
</dbReference>
<evidence type="ECO:0000256" key="5">
    <source>
        <dbReference type="RuleBase" id="RU361277"/>
    </source>
</evidence>
<organism evidence="7 8">
    <name type="scientific">Nonomuraea bangladeshensis</name>
    <dbReference type="NCBI Taxonomy" id="404385"/>
    <lineage>
        <taxon>Bacteria</taxon>
        <taxon>Bacillati</taxon>
        <taxon>Actinomycetota</taxon>
        <taxon>Actinomycetes</taxon>
        <taxon>Streptosporangiales</taxon>
        <taxon>Streptosporangiaceae</taxon>
        <taxon>Nonomuraea</taxon>
    </lineage>
</organism>
<dbReference type="InterPro" id="IPR020843">
    <property type="entry name" value="ER"/>
</dbReference>
<evidence type="ECO:0000256" key="4">
    <source>
        <dbReference type="ARBA" id="ARBA00023002"/>
    </source>
</evidence>
<comment type="similarity">
    <text evidence="5">Belongs to the zinc-containing alcohol dehydrogenase family.</text>
</comment>
<accession>A0ABV3HFU5</accession>
<comment type="caution">
    <text evidence="7">The sequence shown here is derived from an EMBL/GenBank/DDBJ whole genome shotgun (WGS) entry which is preliminary data.</text>
</comment>
<dbReference type="SUPFAM" id="SSF50129">
    <property type="entry name" value="GroES-like"/>
    <property type="match status" value="1"/>
</dbReference>
<protein>
    <submittedName>
        <fullName evidence="7">Alcohol dehydrogenase catalytic domain-containing protein</fullName>
    </submittedName>
</protein>
<keyword evidence="2 5" id="KW-0479">Metal-binding</keyword>
<dbReference type="InterPro" id="IPR011032">
    <property type="entry name" value="GroES-like_sf"/>
</dbReference>
<dbReference type="SMART" id="SM00829">
    <property type="entry name" value="PKS_ER"/>
    <property type="match status" value="1"/>
</dbReference>
<evidence type="ECO:0000313" key="8">
    <source>
        <dbReference type="Proteomes" id="UP001552427"/>
    </source>
</evidence>
<comment type="cofactor">
    <cofactor evidence="1 5">
        <name>Zn(2+)</name>
        <dbReference type="ChEBI" id="CHEBI:29105"/>
    </cofactor>
</comment>
<dbReference type="Pfam" id="PF00107">
    <property type="entry name" value="ADH_zinc_N"/>
    <property type="match status" value="1"/>
</dbReference>
<gene>
    <name evidence="7" type="ORF">AB0K40_38385</name>
</gene>
<keyword evidence="3 5" id="KW-0862">Zinc</keyword>
<dbReference type="InterPro" id="IPR002328">
    <property type="entry name" value="ADH_Zn_CS"/>
</dbReference>
<dbReference type="PANTHER" id="PTHR43401:SF5">
    <property type="entry name" value="ALCOHOL DEHYDROGENASE-RELATED"/>
    <property type="match status" value="1"/>
</dbReference>
<dbReference type="PANTHER" id="PTHR43401">
    <property type="entry name" value="L-THREONINE 3-DEHYDROGENASE"/>
    <property type="match status" value="1"/>
</dbReference>
<dbReference type="Gene3D" id="3.90.180.10">
    <property type="entry name" value="Medium-chain alcohol dehydrogenases, catalytic domain"/>
    <property type="match status" value="1"/>
</dbReference>
<sequence>MMRAIILDGKGGVEPAEVPDPVPGPEDVVIAPAAVGICGTDLHLVEGSYATGRYPVVPGHEFAGTVVEVGADVRGLSPGDLVGVDPNVNCGRCRWCRAGAPNLCLSLEPVGVTRAGACAEKVAVPARVAHRLPAGLDPTVGALIEPLACVLHALDRAPDLRGLDVLVYGAGSIGLLLCAVARQRGAGRVQVVEPHAVRRDAALRLGADHVAASGAELDLPDGAQVVIEASGHPSAVADALERIAIRGTLVQMGVTAPDTAVPLRPFEVFEKELTVLGSNSLADCYPAAVEQIGDLAAAVRPLVTHRLPLTAYAEALAVAASPEALKVHIDPSMNT</sequence>
<dbReference type="PROSITE" id="PS00059">
    <property type="entry name" value="ADH_ZINC"/>
    <property type="match status" value="1"/>
</dbReference>
<dbReference type="InterPro" id="IPR050129">
    <property type="entry name" value="Zn_alcohol_dh"/>
</dbReference>